<dbReference type="RefSeq" id="WP_014985705.1">
    <property type="nucleotide sequence ID" value="NC_018681.1"/>
</dbReference>
<keyword evidence="3" id="KW-1185">Reference proteome</keyword>
<reference evidence="2 3" key="1">
    <citation type="journal article" date="2012" name="J. Bacteriol.">
        <title>Complete genome sequence of Nocardia brasiliensis HUJEG-1.</title>
        <authorList>
            <person name="Vera-Cabrera L."/>
            <person name="Ortiz-Lopez R."/>
            <person name="Elizondo-Gonzalez R."/>
            <person name="Perez-Maya A.A."/>
            <person name="Ocampo-Candiani J."/>
        </authorList>
    </citation>
    <scope>NUCLEOTIDE SEQUENCE [LARGE SCALE GENOMIC DNA]</scope>
    <source>
        <strain evidence="3">ATCC 700358</strain>
    </source>
</reference>
<protein>
    <submittedName>
        <fullName evidence="2">Uncharacterized protein</fullName>
    </submittedName>
</protein>
<accession>K0F169</accession>
<dbReference type="Proteomes" id="UP000006304">
    <property type="component" value="Chromosome"/>
</dbReference>
<proteinExistence type="predicted"/>
<dbReference type="STRING" id="1133849.O3I_024485"/>
<name>K0F169_NOCB7</name>
<feature type="region of interest" description="Disordered" evidence="1">
    <location>
        <begin position="287"/>
        <end position="320"/>
    </location>
</feature>
<dbReference type="HOGENOM" id="CLU_860056_0_0_11"/>
<gene>
    <name evidence="2" type="ORF">O3I_024485</name>
</gene>
<evidence type="ECO:0000313" key="2">
    <source>
        <dbReference type="EMBL" id="AFU02850.1"/>
    </source>
</evidence>
<dbReference type="AlphaFoldDB" id="K0F169"/>
<evidence type="ECO:0000313" key="3">
    <source>
        <dbReference type="Proteomes" id="UP000006304"/>
    </source>
</evidence>
<sequence>MNQPPSELSELPYWQLRLLEQLQNTLAQHRRLLLDGPGPYQPDHGSGEIQLQLWQTDLHWLAGQRIDILARARATVGLPESAVTHAIQQGSRQLRWDAGRYQTGNHAGEDLHRAQMVESLAGDVWRLEHMAAIRVQHRAHRNARRSPSPGNAETQFDRNLNAIWQRAATTAGLLDLTGAECGQLWGRDSAGWQRLFDATVDRYSASGLYERWHAAAWSGVEYDARRSIDNLGAAGFALGEPGPRPPRPEVLLGRAGATPTARSPGQGADEPIQAAVFSEASTLWDNEVAADATADPHWDNRSGAEPITRTTSEQPYGPEW</sequence>
<evidence type="ECO:0000256" key="1">
    <source>
        <dbReference type="SAM" id="MobiDB-lite"/>
    </source>
</evidence>
<dbReference type="eggNOG" id="ENOG5031ESJ">
    <property type="taxonomic scope" value="Bacteria"/>
</dbReference>
<dbReference type="KEGG" id="nbr:O3I_024485"/>
<organism evidence="2 3">
    <name type="scientific">Nocardia brasiliensis (strain ATCC 700358 / HUJEG-1)</name>
    <dbReference type="NCBI Taxonomy" id="1133849"/>
    <lineage>
        <taxon>Bacteria</taxon>
        <taxon>Bacillati</taxon>
        <taxon>Actinomycetota</taxon>
        <taxon>Actinomycetes</taxon>
        <taxon>Mycobacteriales</taxon>
        <taxon>Nocardiaceae</taxon>
        <taxon>Nocardia</taxon>
    </lineage>
</organism>
<dbReference type="EMBL" id="CP003876">
    <property type="protein sequence ID" value="AFU02850.1"/>
    <property type="molecule type" value="Genomic_DNA"/>
</dbReference>